<dbReference type="SUPFAM" id="SSF48452">
    <property type="entry name" value="TPR-like"/>
    <property type="match status" value="3"/>
</dbReference>
<keyword evidence="2 3" id="KW-0802">TPR repeat</keyword>
<feature type="repeat" description="TPR" evidence="3">
    <location>
        <begin position="779"/>
        <end position="812"/>
    </location>
</feature>
<dbReference type="PROSITE" id="PS50005">
    <property type="entry name" value="TPR"/>
    <property type="match status" value="5"/>
</dbReference>
<protein>
    <submittedName>
        <fullName evidence="4">Uncharacterized protein</fullName>
    </submittedName>
</protein>
<dbReference type="Gene3D" id="1.25.40.10">
    <property type="entry name" value="Tetratricopeptide repeat domain"/>
    <property type="match status" value="5"/>
</dbReference>
<reference evidence="4 5" key="1">
    <citation type="journal article" date="2007" name="Int. J. Syst. Evol. Microbiol.">
        <title>Description of Pelomonas aquatica sp. nov. and Pelomonas puraquae sp. nov., isolated from industrial and haemodialysis water.</title>
        <authorList>
            <person name="Gomila M."/>
            <person name="Bowien B."/>
            <person name="Falsen E."/>
            <person name="Moore E.R."/>
            <person name="Lalucat J."/>
        </authorList>
    </citation>
    <scope>NUCLEOTIDE SEQUENCE [LARGE SCALE GENOMIC DNA]</scope>
    <source>
        <strain evidence="4 5">CCUG 52769</strain>
    </source>
</reference>
<sequence length="926" mass="99431">MTPKSGKNHVIFSQSAWVLAALGLSLGLAGCSGESQGNLLESARKHIEKKDTKGAVIELKNLLQKNPDDAEGRYLLGKLMLDAGEDAAASVELQKAQDLGFDPDRVAPLLARIALSKGDAQKVVSTYAGKTLKLPEAQADLQVTLAKAYITLKKPVEADAAVKAALSVSPNHLGARLLEVRRLAGQKDVSGALALLDKVIESAPADSEARQLRGELLLVTGQEDAAMAAFREAIDRNPNNGAAHTSLIWLLMGRKDLAAVEAQLQVLRKVAPQSLETIFFTASLAFEKGDVKTAYETVQPLVRNLPDDPMVLQLAGAIELSKGQLMQAQTHLARALQVAPDRPRTRLLLGQVYVKSGEPTKAIKALQPLVEAAAPPREALVLMAQAYRVGGESAKSEQLFKQAAALDEKDARSRTALALAQMAKGQTEQGFEALRTISSSDPGVAADLALINGHLRRQEYDGAFKAIEQLERKQPKSPLGPYLRGRAELQRSKAKEARAAFENALRLDPTHFPSIATLASLDVGDDKFDQARQRLEAFVKARPGDPQGALLLSSLRAKSGAGPAEVQDALVQAIKANPSEVVPRVALINAMLERKDFKGGIAAAQEGLNLLPDNPELLDALGRAQFLSGDQNQAITTFTRLASLQPASAQPYLRLADVHRVRKDLPAARAALRKALDIKPDSVEARQGLMALELGVGNRKEALAAARALQRQPANMAAGFALEGDLEWSGKNWAAAAGAYRQSLAKQPSVDVAIKLHSALLRAGQADAAAKLESQWTSAPFVFYLGDLALKKGQYELARQRFTTVVQAKPDNAAALNNLAWLLNRENKPGALEMAQKAVKLAPQEPAFLDTLAEIHASKRDFAKALQIQLSAVDAAPDVPLYRLHLASYYLSSNDKAKARVELDRLAALGDKFSGQAEVKALQARL</sequence>
<dbReference type="EMBL" id="NISI01000001">
    <property type="protein sequence ID" value="OWR05497.1"/>
    <property type="molecule type" value="Genomic_DNA"/>
</dbReference>
<evidence type="ECO:0000256" key="2">
    <source>
        <dbReference type="ARBA" id="ARBA00022803"/>
    </source>
</evidence>
<dbReference type="AlphaFoldDB" id="A0A254NH18"/>
<evidence type="ECO:0000313" key="4">
    <source>
        <dbReference type="EMBL" id="OWR05497.1"/>
    </source>
</evidence>
<keyword evidence="5" id="KW-1185">Reference proteome</keyword>
<accession>A0A254NH18</accession>
<dbReference type="NCBIfam" id="TIGR02917">
    <property type="entry name" value="PEP_TPR_lipo"/>
    <property type="match status" value="1"/>
</dbReference>
<dbReference type="InterPro" id="IPR050498">
    <property type="entry name" value="Ycf3"/>
</dbReference>
<evidence type="ECO:0000313" key="5">
    <source>
        <dbReference type="Proteomes" id="UP000197446"/>
    </source>
</evidence>
<gene>
    <name evidence="4" type="ORF">CDO81_03275</name>
</gene>
<dbReference type="InterPro" id="IPR014266">
    <property type="entry name" value="PEP-CTERM_TPR_PrsT"/>
</dbReference>
<dbReference type="InterPro" id="IPR011990">
    <property type="entry name" value="TPR-like_helical_dom_sf"/>
</dbReference>
<feature type="repeat" description="TPR" evidence="3">
    <location>
        <begin position="478"/>
        <end position="511"/>
    </location>
</feature>
<feature type="repeat" description="TPR" evidence="3">
    <location>
        <begin position="649"/>
        <end position="682"/>
    </location>
</feature>
<dbReference type="Proteomes" id="UP000197446">
    <property type="component" value="Unassembled WGS sequence"/>
</dbReference>
<name>A0A254NH18_9BURK</name>
<organism evidence="4 5">
    <name type="scientific">Roseateles puraquae</name>
    <dbReference type="NCBI Taxonomy" id="431059"/>
    <lineage>
        <taxon>Bacteria</taxon>
        <taxon>Pseudomonadati</taxon>
        <taxon>Pseudomonadota</taxon>
        <taxon>Betaproteobacteria</taxon>
        <taxon>Burkholderiales</taxon>
        <taxon>Sphaerotilaceae</taxon>
        <taxon>Roseateles</taxon>
    </lineage>
</organism>
<feature type="repeat" description="TPR" evidence="3">
    <location>
        <begin position="207"/>
        <end position="240"/>
    </location>
</feature>
<evidence type="ECO:0000256" key="3">
    <source>
        <dbReference type="PROSITE-ProRule" id="PRU00339"/>
    </source>
</evidence>
<dbReference type="PANTHER" id="PTHR44858">
    <property type="entry name" value="TETRATRICOPEPTIDE REPEAT PROTEIN 6"/>
    <property type="match status" value="1"/>
</dbReference>
<feature type="repeat" description="TPR" evidence="3">
    <location>
        <begin position="615"/>
        <end position="648"/>
    </location>
</feature>
<dbReference type="SMART" id="SM00028">
    <property type="entry name" value="TPR"/>
    <property type="match status" value="13"/>
</dbReference>
<dbReference type="PROSITE" id="PS51257">
    <property type="entry name" value="PROKAR_LIPOPROTEIN"/>
    <property type="match status" value="1"/>
</dbReference>
<dbReference type="Pfam" id="PF13432">
    <property type="entry name" value="TPR_16"/>
    <property type="match status" value="2"/>
</dbReference>
<dbReference type="InterPro" id="IPR019734">
    <property type="entry name" value="TPR_rpt"/>
</dbReference>
<dbReference type="PANTHER" id="PTHR44858:SF1">
    <property type="entry name" value="UDP-N-ACETYLGLUCOSAMINE--PEPTIDE N-ACETYLGLUCOSAMINYLTRANSFERASE SPINDLY-RELATED"/>
    <property type="match status" value="1"/>
</dbReference>
<proteinExistence type="predicted"/>
<comment type="caution">
    <text evidence="4">The sequence shown here is derived from an EMBL/GenBank/DDBJ whole genome shotgun (WGS) entry which is preliminary data.</text>
</comment>
<dbReference type="Pfam" id="PF13429">
    <property type="entry name" value="TPR_15"/>
    <property type="match status" value="1"/>
</dbReference>
<dbReference type="SUPFAM" id="SSF81901">
    <property type="entry name" value="HCP-like"/>
    <property type="match status" value="1"/>
</dbReference>
<keyword evidence="1" id="KW-0677">Repeat</keyword>
<evidence type="ECO:0000256" key="1">
    <source>
        <dbReference type="ARBA" id="ARBA00022737"/>
    </source>
</evidence>
<dbReference type="Pfam" id="PF14559">
    <property type="entry name" value="TPR_19"/>
    <property type="match status" value="3"/>
</dbReference>